<comment type="caution">
    <text evidence="1">The sequence shown here is derived from an EMBL/GenBank/DDBJ whole genome shotgun (WGS) entry which is preliminary data.</text>
</comment>
<dbReference type="Proteomes" id="UP001234297">
    <property type="component" value="Chromosome 7"/>
</dbReference>
<keyword evidence="2" id="KW-1185">Reference proteome</keyword>
<name>A0ACC2LDQ6_PERAE</name>
<reference evidence="1 2" key="1">
    <citation type="journal article" date="2022" name="Hortic Res">
        <title>A haplotype resolved chromosomal level avocado genome allows analysis of novel avocado genes.</title>
        <authorList>
            <person name="Nath O."/>
            <person name="Fletcher S.J."/>
            <person name="Hayward A."/>
            <person name="Shaw L.M."/>
            <person name="Masouleh A.K."/>
            <person name="Furtado A."/>
            <person name="Henry R.J."/>
            <person name="Mitter N."/>
        </authorList>
    </citation>
    <scope>NUCLEOTIDE SEQUENCE [LARGE SCALE GENOMIC DNA]</scope>
    <source>
        <strain evidence="2">cv. Hass</strain>
    </source>
</reference>
<evidence type="ECO:0000313" key="1">
    <source>
        <dbReference type="EMBL" id="KAJ8631465.1"/>
    </source>
</evidence>
<gene>
    <name evidence="1" type="ORF">MRB53_024788</name>
</gene>
<accession>A0ACC2LDQ6</accession>
<sequence>MDSEKLNFGAISLDGIEELLAQNITPNVYVFNSLMNVNGHDLSYTLHFYNHMQTLGVAADVASYNILLKACCLAGRVDLPQDIYKEVQHVASTGPLKMDIITYSTTIKVFADAKMWQMALKVKDDMLRAGVNPNIVTWSSLISAFANVGLVEQAVNVFEEMLLAGCEPNTQCCNILLYACVVACQYDKAFRVFRSCV</sequence>
<protein>
    <submittedName>
        <fullName evidence="1">Uncharacterized protein</fullName>
    </submittedName>
</protein>
<organism evidence="1 2">
    <name type="scientific">Persea americana</name>
    <name type="common">Avocado</name>
    <dbReference type="NCBI Taxonomy" id="3435"/>
    <lineage>
        <taxon>Eukaryota</taxon>
        <taxon>Viridiplantae</taxon>
        <taxon>Streptophyta</taxon>
        <taxon>Embryophyta</taxon>
        <taxon>Tracheophyta</taxon>
        <taxon>Spermatophyta</taxon>
        <taxon>Magnoliopsida</taxon>
        <taxon>Magnoliidae</taxon>
        <taxon>Laurales</taxon>
        <taxon>Lauraceae</taxon>
        <taxon>Persea</taxon>
    </lineage>
</organism>
<dbReference type="EMBL" id="CM056815">
    <property type="protein sequence ID" value="KAJ8631465.1"/>
    <property type="molecule type" value="Genomic_DNA"/>
</dbReference>
<proteinExistence type="predicted"/>
<evidence type="ECO:0000313" key="2">
    <source>
        <dbReference type="Proteomes" id="UP001234297"/>
    </source>
</evidence>